<dbReference type="Gene3D" id="1.10.3720.10">
    <property type="entry name" value="MetI-like"/>
    <property type="match status" value="1"/>
</dbReference>
<evidence type="ECO:0000256" key="7">
    <source>
        <dbReference type="RuleBase" id="RU363032"/>
    </source>
</evidence>
<dbReference type="GO" id="GO:0005886">
    <property type="term" value="C:plasma membrane"/>
    <property type="evidence" value="ECO:0007669"/>
    <property type="project" value="UniProtKB-SubCell"/>
</dbReference>
<dbReference type="Proteomes" id="UP000315217">
    <property type="component" value="Unassembled WGS sequence"/>
</dbReference>
<comment type="similarity">
    <text evidence="7">Belongs to the binding-protein-dependent transport system permease family.</text>
</comment>
<dbReference type="GO" id="GO:0055085">
    <property type="term" value="P:transmembrane transport"/>
    <property type="evidence" value="ECO:0007669"/>
    <property type="project" value="InterPro"/>
</dbReference>
<evidence type="ECO:0000256" key="2">
    <source>
        <dbReference type="ARBA" id="ARBA00022448"/>
    </source>
</evidence>
<dbReference type="InterPro" id="IPR045621">
    <property type="entry name" value="BPD_transp_1_N"/>
</dbReference>
<sequence length="341" mass="37748">MGTYVARRLLLLPLVAFGVTVLIFALLQFLSPAQRAALFVTNPNQLAQIDGIIRKYGLDKPAHVQYWIWLKELARGDLGWSQTARMPTSAAIGTFFPATLELTIYIFIPVVLIGLWLGTKAAVHKDRFVDHFSRFVAISLRGLPSFVWGLVVLMVFYGWLAWFPPGRLSLEADLYVKSPAFRPYTHLLTLDALLNGQVWVFLDALRHIVGPAMTLVLVEMALLVRVTRSSMLEVLRQDYVRTARAKGLAEPVVINRHARRNALIPVVTLSSLLFVGLLGGVVLAETIFNYPGIGKWGAEAAVQLDIPGVTGFGMFVAMLTVLGNLAADILYASIDPRIRLQ</sequence>
<evidence type="ECO:0000256" key="6">
    <source>
        <dbReference type="ARBA" id="ARBA00023136"/>
    </source>
</evidence>
<dbReference type="SUPFAM" id="SSF161098">
    <property type="entry name" value="MetI-like"/>
    <property type="match status" value="1"/>
</dbReference>
<comment type="caution">
    <text evidence="10">The sequence shown here is derived from an EMBL/GenBank/DDBJ whole genome shotgun (WGS) entry which is preliminary data.</text>
</comment>
<evidence type="ECO:0000256" key="4">
    <source>
        <dbReference type="ARBA" id="ARBA00022692"/>
    </source>
</evidence>
<dbReference type="Pfam" id="PF19300">
    <property type="entry name" value="BPD_transp_1_N"/>
    <property type="match status" value="1"/>
</dbReference>
<protein>
    <submittedName>
        <fullName evidence="10">ABC transporter permease</fullName>
    </submittedName>
</protein>
<dbReference type="Pfam" id="PF00528">
    <property type="entry name" value="BPD_transp_1"/>
    <property type="match status" value="1"/>
</dbReference>
<accession>A0A537LRB1</accession>
<dbReference type="EMBL" id="VBAJ01000180">
    <property type="protein sequence ID" value="TMJ07423.1"/>
    <property type="molecule type" value="Genomic_DNA"/>
</dbReference>
<keyword evidence="3" id="KW-1003">Cell membrane</keyword>
<evidence type="ECO:0000259" key="8">
    <source>
        <dbReference type="PROSITE" id="PS50928"/>
    </source>
</evidence>
<feature type="transmembrane region" description="Helical" evidence="7">
    <location>
        <begin position="102"/>
        <end position="123"/>
    </location>
</feature>
<keyword evidence="5 7" id="KW-1133">Transmembrane helix</keyword>
<feature type="transmembrane region" description="Helical" evidence="7">
    <location>
        <begin position="308"/>
        <end position="331"/>
    </location>
</feature>
<evidence type="ECO:0000256" key="5">
    <source>
        <dbReference type="ARBA" id="ARBA00022989"/>
    </source>
</evidence>
<keyword evidence="4 7" id="KW-0812">Transmembrane</keyword>
<name>A0A537LRB1_9BACT</name>
<feature type="domain" description="ABC transmembrane type-1" evidence="8">
    <location>
        <begin position="96"/>
        <end position="331"/>
    </location>
</feature>
<dbReference type="PANTHER" id="PTHR43163:SF6">
    <property type="entry name" value="DIPEPTIDE TRANSPORT SYSTEM PERMEASE PROTEIN DPPB-RELATED"/>
    <property type="match status" value="1"/>
</dbReference>
<feature type="transmembrane region" description="Helical" evidence="7">
    <location>
        <begin position="208"/>
        <end position="226"/>
    </location>
</feature>
<dbReference type="CDD" id="cd06261">
    <property type="entry name" value="TM_PBP2"/>
    <property type="match status" value="1"/>
</dbReference>
<dbReference type="EMBL" id="VBAI01000125">
    <property type="protein sequence ID" value="TMJ10197.1"/>
    <property type="molecule type" value="Genomic_DNA"/>
</dbReference>
<feature type="transmembrane region" description="Helical" evidence="7">
    <location>
        <begin position="262"/>
        <end position="288"/>
    </location>
</feature>
<evidence type="ECO:0000256" key="3">
    <source>
        <dbReference type="ARBA" id="ARBA00022475"/>
    </source>
</evidence>
<comment type="subcellular location">
    <subcellularLocation>
        <location evidence="1 7">Cell membrane</location>
        <topology evidence="1 7">Multi-pass membrane protein</topology>
    </subcellularLocation>
</comment>
<evidence type="ECO:0000313" key="9">
    <source>
        <dbReference type="EMBL" id="TMJ07423.1"/>
    </source>
</evidence>
<dbReference type="InterPro" id="IPR035906">
    <property type="entry name" value="MetI-like_sf"/>
</dbReference>
<feature type="transmembrane region" description="Helical" evidence="7">
    <location>
        <begin position="135"/>
        <end position="160"/>
    </location>
</feature>
<evidence type="ECO:0000313" key="11">
    <source>
        <dbReference type="Proteomes" id="UP000315217"/>
    </source>
</evidence>
<evidence type="ECO:0000313" key="12">
    <source>
        <dbReference type="Proteomes" id="UP000318661"/>
    </source>
</evidence>
<evidence type="ECO:0000313" key="10">
    <source>
        <dbReference type="EMBL" id="TMJ10197.1"/>
    </source>
</evidence>
<keyword evidence="6 7" id="KW-0472">Membrane</keyword>
<dbReference type="AlphaFoldDB" id="A0A537LRB1"/>
<dbReference type="InterPro" id="IPR000515">
    <property type="entry name" value="MetI-like"/>
</dbReference>
<dbReference type="PROSITE" id="PS50928">
    <property type="entry name" value="ABC_TM1"/>
    <property type="match status" value="1"/>
</dbReference>
<dbReference type="PANTHER" id="PTHR43163">
    <property type="entry name" value="DIPEPTIDE TRANSPORT SYSTEM PERMEASE PROTEIN DPPB-RELATED"/>
    <property type="match status" value="1"/>
</dbReference>
<gene>
    <name evidence="10" type="ORF">E6G98_07905</name>
    <name evidence="9" type="ORF">E6G99_06795</name>
</gene>
<proteinExistence type="inferred from homology"/>
<organism evidence="10 11">
    <name type="scientific">Candidatus Segetimicrobium genomatis</name>
    <dbReference type="NCBI Taxonomy" id="2569760"/>
    <lineage>
        <taxon>Bacteria</taxon>
        <taxon>Bacillati</taxon>
        <taxon>Candidatus Sysuimicrobiota</taxon>
        <taxon>Candidatus Sysuimicrobiia</taxon>
        <taxon>Candidatus Sysuimicrobiales</taxon>
        <taxon>Candidatus Segetimicrobiaceae</taxon>
        <taxon>Candidatus Segetimicrobium</taxon>
    </lineage>
</organism>
<keyword evidence="2 7" id="KW-0813">Transport</keyword>
<reference evidence="11 12" key="1">
    <citation type="journal article" date="2019" name="Nat. Microbiol.">
        <title>Mediterranean grassland soil C-N compound turnover is dependent on rainfall and depth, and is mediated by genomically divergent microorganisms.</title>
        <authorList>
            <person name="Diamond S."/>
            <person name="Andeer P.F."/>
            <person name="Li Z."/>
            <person name="Crits-Christoph A."/>
            <person name="Burstein D."/>
            <person name="Anantharaman K."/>
            <person name="Lane K.R."/>
            <person name="Thomas B.C."/>
            <person name="Pan C."/>
            <person name="Northen T.R."/>
            <person name="Banfield J.F."/>
        </authorList>
    </citation>
    <scope>NUCLEOTIDE SEQUENCE [LARGE SCALE GENOMIC DNA]</scope>
    <source>
        <strain evidence="10">NP_1</strain>
        <strain evidence="9">NP_2</strain>
    </source>
</reference>
<evidence type="ECO:0000256" key="1">
    <source>
        <dbReference type="ARBA" id="ARBA00004651"/>
    </source>
</evidence>
<dbReference type="Proteomes" id="UP000318661">
    <property type="component" value="Unassembled WGS sequence"/>
</dbReference>